<dbReference type="EMBL" id="REFV01000018">
    <property type="protein sequence ID" value="RMB56355.1"/>
    <property type="molecule type" value="Genomic_DNA"/>
</dbReference>
<comment type="caution">
    <text evidence="2">The sequence shown here is derived from an EMBL/GenBank/DDBJ whole genome shotgun (WGS) entry which is preliminary data.</text>
</comment>
<name>A0A3M0FV31_9FLAO</name>
<dbReference type="Proteomes" id="UP000281985">
    <property type="component" value="Unassembled WGS sequence"/>
</dbReference>
<reference evidence="2 3" key="1">
    <citation type="submission" date="2018-10" db="EMBL/GenBank/DDBJ databases">
        <title>Dokdonia luteus sp. nov., isolated from sea water.</title>
        <authorList>
            <person name="Zhou L.Y."/>
            <person name="Du Z.J."/>
        </authorList>
    </citation>
    <scope>NUCLEOTIDE SEQUENCE [LARGE SCALE GENOMIC DNA]</scope>
    <source>
        <strain evidence="2 3">SH27</strain>
    </source>
</reference>
<dbReference type="OrthoDB" id="196738at2"/>
<proteinExistence type="predicted"/>
<accession>A0A3M0FV31</accession>
<evidence type="ECO:0000313" key="2">
    <source>
        <dbReference type="EMBL" id="RMB56355.1"/>
    </source>
</evidence>
<dbReference type="InterPro" id="IPR025992">
    <property type="entry name" value="Haem-bd"/>
</dbReference>
<sequence length="155" mass="17827">MKFLRYFLIIGLIALGVIQFFRPEKNTGDYATITAFEAETNATAEVKAILKTNCYDCHSGVTEYPWYAEVAPISFWVDEHVEDGKKHFNVAAWDSYSLKKKDHKLDELIEEVEEGEMPLDAYTWLHGNMTSEEKEVLENWAKGVRAQLQLQMASE</sequence>
<dbReference type="RefSeq" id="WP_121918495.1">
    <property type="nucleotide sequence ID" value="NZ_REFV01000018.1"/>
</dbReference>
<keyword evidence="3" id="KW-1185">Reference proteome</keyword>
<protein>
    <submittedName>
        <fullName evidence="2">Cytochrome C</fullName>
    </submittedName>
</protein>
<feature type="domain" description="Haem-binding" evidence="1">
    <location>
        <begin position="12"/>
        <end position="145"/>
    </location>
</feature>
<evidence type="ECO:0000313" key="3">
    <source>
        <dbReference type="Proteomes" id="UP000281985"/>
    </source>
</evidence>
<gene>
    <name evidence="2" type="ORF">EAX61_14830</name>
</gene>
<evidence type="ECO:0000259" key="1">
    <source>
        <dbReference type="SMART" id="SM01235"/>
    </source>
</evidence>
<dbReference type="AlphaFoldDB" id="A0A3M0FV31"/>
<organism evidence="2 3">
    <name type="scientific">Dokdonia sinensis</name>
    <dbReference type="NCBI Taxonomy" id="2479847"/>
    <lineage>
        <taxon>Bacteria</taxon>
        <taxon>Pseudomonadati</taxon>
        <taxon>Bacteroidota</taxon>
        <taxon>Flavobacteriia</taxon>
        <taxon>Flavobacteriales</taxon>
        <taxon>Flavobacteriaceae</taxon>
        <taxon>Dokdonia</taxon>
    </lineage>
</organism>
<dbReference type="Pfam" id="PF14376">
    <property type="entry name" value="Haem_bd"/>
    <property type="match status" value="1"/>
</dbReference>
<dbReference type="SMART" id="SM01235">
    <property type="entry name" value="Haem_bd"/>
    <property type="match status" value="1"/>
</dbReference>